<protein>
    <submittedName>
        <fullName evidence="2">Transposase</fullName>
    </submittedName>
</protein>
<proteinExistence type="predicted"/>
<accession>A0A0R3C7X0</accession>
<dbReference type="OrthoDB" id="9794403at2"/>
<evidence type="ECO:0000313" key="2">
    <source>
        <dbReference type="EMBL" id="KRP91316.1"/>
    </source>
</evidence>
<sequence>MPNYRRAFVPGGCWFFTVNLHDRRQRLLVEHIAALRAAVAATRRDYSFTIDAFVVLPDHLHAVWTLPRGDADFSMRWRLIKMRFAKSLPKTEPLTAVQIARRERGVWQNRFWEHLIRDETDYARHIEYCYINPVKHGYVTRVLDWPHSSFHRDVEAGLFPADWAGDSNADGNFGERA</sequence>
<feature type="domain" description="Transposase IS200-like" evidence="1">
    <location>
        <begin position="9"/>
        <end position="132"/>
    </location>
</feature>
<gene>
    <name evidence="2" type="ORF">AOQ72_32930</name>
</gene>
<dbReference type="Gene3D" id="3.30.70.1290">
    <property type="entry name" value="Transposase IS200-like"/>
    <property type="match status" value="1"/>
</dbReference>
<dbReference type="GO" id="GO:0043565">
    <property type="term" value="F:sequence-specific DNA binding"/>
    <property type="evidence" value="ECO:0007669"/>
    <property type="project" value="TreeGrafter"/>
</dbReference>
<dbReference type="Proteomes" id="UP000051380">
    <property type="component" value="Unassembled WGS sequence"/>
</dbReference>
<dbReference type="GO" id="GO:0004803">
    <property type="term" value="F:transposase activity"/>
    <property type="evidence" value="ECO:0007669"/>
    <property type="project" value="InterPro"/>
</dbReference>
<dbReference type="InterPro" id="IPR052715">
    <property type="entry name" value="RAYT_transposase"/>
</dbReference>
<dbReference type="PANTHER" id="PTHR36966">
    <property type="entry name" value="REP-ASSOCIATED TYROSINE TRANSPOSASE"/>
    <property type="match status" value="1"/>
</dbReference>
<reference evidence="2 3" key="1">
    <citation type="submission" date="2015-09" db="EMBL/GenBank/DDBJ databases">
        <title>Draft Genome Sequence of the Strain BR 3267 (Bradyrhizobium yuanmingense) recommended as inoculant for cowpea in Brazil.</title>
        <authorList>
            <person name="Simoes-Araujo J.L."/>
            <person name="Zilli J.E."/>
        </authorList>
    </citation>
    <scope>NUCLEOTIDE SEQUENCE [LARGE SCALE GENOMIC DNA]</scope>
    <source>
        <strain evidence="2 3">BR3267</strain>
    </source>
</reference>
<dbReference type="SUPFAM" id="SSF143422">
    <property type="entry name" value="Transposase IS200-like"/>
    <property type="match status" value="1"/>
</dbReference>
<dbReference type="PANTHER" id="PTHR36966:SF1">
    <property type="entry name" value="REP-ASSOCIATED TYROSINE TRANSPOSASE"/>
    <property type="match status" value="1"/>
</dbReference>
<dbReference type="InterPro" id="IPR036515">
    <property type="entry name" value="Transposase_17_sf"/>
</dbReference>
<comment type="caution">
    <text evidence="2">The sequence shown here is derived from an EMBL/GenBank/DDBJ whole genome shotgun (WGS) entry which is preliminary data.</text>
</comment>
<evidence type="ECO:0000313" key="3">
    <source>
        <dbReference type="Proteomes" id="UP000051380"/>
    </source>
</evidence>
<dbReference type="RefSeq" id="WP_057029461.1">
    <property type="nucleotide sequence ID" value="NZ_LJYF01000033.1"/>
</dbReference>
<name>A0A0R3C7X0_9BRAD</name>
<dbReference type="SMART" id="SM01321">
    <property type="entry name" value="Y1_Tnp"/>
    <property type="match status" value="1"/>
</dbReference>
<dbReference type="AlphaFoldDB" id="A0A0R3C7X0"/>
<dbReference type="InterPro" id="IPR002686">
    <property type="entry name" value="Transposase_17"/>
</dbReference>
<dbReference type="NCBIfam" id="NF047646">
    <property type="entry name" value="REP_Tyr_transpos"/>
    <property type="match status" value="1"/>
</dbReference>
<dbReference type="GO" id="GO:0006313">
    <property type="term" value="P:DNA transposition"/>
    <property type="evidence" value="ECO:0007669"/>
    <property type="project" value="InterPro"/>
</dbReference>
<dbReference type="EMBL" id="LJYF01000033">
    <property type="protein sequence ID" value="KRP91316.1"/>
    <property type="molecule type" value="Genomic_DNA"/>
</dbReference>
<organism evidence="2 3">
    <name type="scientific">Bradyrhizobium yuanmingense</name>
    <dbReference type="NCBI Taxonomy" id="108015"/>
    <lineage>
        <taxon>Bacteria</taxon>
        <taxon>Pseudomonadati</taxon>
        <taxon>Pseudomonadota</taxon>
        <taxon>Alphaproteobacteria</taxon>
        <taxon>Hyphomicrobiales</taxon>
        <taxon>Nitrobacteraceae</taxon>
        <taxon>Bradyrhizobium</taxon>
    </lineage>
</organism>
<evidence type="ECO:0000259" key="1">
    <source>
        <dbReference type="SMART" id="SM01321"/>
    </source>
</evidence>